<dbReference type="GeneID" id="68106784"/>
<gene>
    <name evidence="2" type="ORF">C9374_014331</name>
</gene>
<accession>A0AA88KPS8</accession>
<proteinExistence type="predicted"/>
<comment type="caution">
    <text evidence="2">The sequence shown here is derived from an EMBL/GenBank/DDBJ whole genome shotgun (WGS) entry which is preliminary data.</text>
</comment>
<evidence type="ECO:0000313" key="2">
    <source>
        <dbReference type="EMBL" id="KAG2388931.1"/>
    </source>
</evidence>
<reference evidence="2 3" key="1">
    <citation type="journal article" date="2018" name="BMC Genomics">
        <title>The genome of Naegleria lovaniensis, the basis for a comparative approach to unravel pathogenicity factors of the human pathogenic amoeba N. fowleri.</title>
        <authorList>
            <person name="Liechti N."/>
            <person name="Schurch N."/>
            <person name="Bruggmann R."/>
            <person name="Wittwer M."/>
        </authorList>
    </citation>
    <scope>NUCLEOTIDE SEQUENCE [LARGE SCALE GENOMIC DNA]</scope>
    <source>
        <strain evidence="2 3">ATCC 30569</strain>
    </source>
</reference>
<keyword evidence="3" id="KW-1185">Reference proteome</keyword>
<name>A0AA88KPS8_NAELO</name>
<dbReference type="Proteomes" id="UP000816034">
    <property type="component" value="Unassembled WGS sequence"/>
</dbReference>
<sequence>MGSASSVAEHCLIVLTHFGETIKVQPGNSNKCIVSYTQLPSSHPTDYLFNDVFYETRFEALRKDYHSPELLNSMQSMYNMSTSDSNEATTTTPQQIPPTTPSFIGGGATSGGGGSGIGSSPSFNSGSGGTSFSGSHAGTGGFSSSTASPLLGDVQFDPSLLDDRDDRTISFDALKTNYSEFRNSKILQHVFSSVDRADEHQMHINEFMNSYPSFQTNEQRAEFFLKLLLRKTRKITSFNESGCNTNTKKKNPLEFSIQDLADILALGKEKPRKIQNETERMHFIKLASFMLYQSLSSSQQPKSEKETNFCKQVEELLSSLSEAKTVTTQASKKSEESQSILIDSIGKYKFNSKQFALVLNAFETKTRGGDDECLLKC</sequence>
<organism evidence="2 3">
    <name type="scientific">Naegleria lovaniensis</name>
    <name type="common">Amoeba</name>
    <dbReference type="NCBI Taxonomy" id="51637"/>
    <lineage>
        <taxon>Eukaryota</taxon>
        <taxon>Discoba</taxon>
        <taxon>Heterolobosea</taxon>
        <taxon>Tetramitia</taxon>
        <taxon>Eutetramitia</taxon>
        <taxon>Vahlkampfiidae</taxon>
        <taxon>Naegleria</taxon>
    </lineage>
</organism>
<evidence type="ECO:0000313" key="3">
    <source>
        <dbReference type="Proteomes" id="UP000816034"/>
    </source>
</evidence>
<dbReference type="AlphaFoldDB" id="A0AA88KPS8"/>
<feature type="region of interest" description="Disordered" evidence="1">
    <location>
        <begin position="80"/>
        <end position="140"/>
    </location>
</feature>
<feature type="compositionally biased region" description="Gly residues" evidence="1">
    <location>
        <begin position="126"/>
        <end position="140"/>
    </location>
</feature>
<dbReference type="RefSeq" id="XP_044552923.1">
    <property type="nucleotide sequence ID" value="XM_044690307.1"/>
</dbReference>
<dbReference type="EMBL" id="PYSW02000008">
    <property type="protein sequence ID" value="KAG2388931.1"/>
    <property type="molecule type" value="Genomic_DNA"/>
</dbReference>
<feature type="compositionally biased region" description="Gly residues" evidence="1">
    <location>
        <begin position="104"/>
        <end position="117"/>
    </location>
</feature>
<protein>
    <submittedName>
        <fullName evidence="2">Uncharacterized protein</fullName>
    </submittedName>
</protein>
<evidence type="ECO:0000256" key="1">
    <source>
        <dbReference type="SAM" id="MobiDB-lite"/>
    </source>
</evidence>